<feature type="domain" description="C-type lectin" evidence="4">
    <location>
        <begin position="213"/>
        <end position="334"/>
    </location>
</feature>
<feature type="domain" description="C-type lectin" evidence="4">
    <location>
        <begin position="2478"/>
        <end position="2600"/>
    </location>
</feature>
<dbReference type="InterPro" id="IPR016186">
    <property type="entry name" value="C-type_lectin-like/link_sf"/>
</dbReference>
<feature type="domain" description="C-type lectin" evidence="4">
    <location>
        <begin position="1178"/>
        <end position="1300"/>
    </location>
</feature>
<feature type="region of interest" description="Disordered" evidence="2">
    <location>
        <begin position="3742"/>
        <end position="3817"/>
    </location>
</feature>
<keyword evidence="1" id="KW-1015">Disulfide bond</keyword>
<organism evidence="5 6">
    <name type="scientific">Plakobranchus ocellatus</name>
    <dbReference type="NCBI Taxonomy" id="259542"/>
    <lineage>
        <taxon>Eukaryota</taxon>
        <taxon>Metazoa</taxon>
        <taxon>Spiralia</taxon>
        <taxon>Lophotrochozoa</taxon>
        <taxon>Mollusca</taxon>
        <taxon>Gastropoda</taxon>
        <taxon>Heterobranchia</taxon>
        <taxon>Euthyneura</taxon>
        <taxon>Panpulmonata</taxon>
        <taxon>Sacoglossa</taxon>
        <taxon>Placobranchoidea</taxon>
        <taxon>Plakobranchidae</taxon>
        <taxon>Plakobranchus</taxon>
    </lineage>
</organism>
<dbReference type="InterPro" id="IPR050111">
    <property type="entry name" value="C-type_lectin/snaclec_domain"/>
</dbReference>
<proteinExistence type="predicted"/>
<keyword evidence="5" id="KW-0675">Receptor</keyword>
<keyword evidence="3" id="KW-1133">Transmembrane helix</keyword>
<dbReference type="SMART" id="SM00034">
    <property type="entry name" value="CLECT"/>
    <property type="match status" value="26"/>
</dbReference>
<feature type="domain" description="C-type lectin" evidence="4">
    <location>
        <begin position="1606"/>
        <end position="1728"/>
    </location>
</feature>
<feature type="domain" description="C-type lectin" evidence="4">
    <location>
        <begin position="638"/>
        <end position="743"/>
    </location>
</feature>
<evidence type="ECO:0000256" key="3">
    <source>
        <dbReference type="SAM" id="Phobius"/>
    </source>
</evidence>
<dbReference type="InterPro" id="IPR016187">
    <property type="entry name" value="CTDL_fold"/>
</dbReference>
<feature type="domain" description="C-type lectin" evidence="4">
    <location>
        <begin position="1036"/>
        <end position="1157"/>
    </location>
</feature>
<feature type="domain" description="C-type lectin" evidence="4">
    <location>
        <begin position="895"/>
        <end position="1016"/>
    </location>
</feature>
<dbReference type="EMBL" id="BLXT01006747">
    <property type="protein sequence ID" value="GFO33048.1"/>
    <property type="molecule type" value="Genomic_DNA"/>
</dbReference>
<name>A0AAV4CMB5_9GAST</name>
<feature type="domain" description="C-type lectin" evidence="4">
    <location>
        <begin position="2904"/>
        <end position="3027"/>
    </location>
</feature>
<feature type="domain" description="C-type lectin" evidence="4">
    <location>
        <begin position="1321"/>
        <end position="1443"/>
    </location>
</feature>
<keyword evidence="3" id="KW-0472">Membrane</keyword>
<comment type="caution">
    <text evidence="5">The sequence shown here is derived from an EMBL/GenBank/DDBJ whole genome shotgun (WGS) entry which is preliminary data.</text>
</comment>
<dbReference type="PROSITE" id="PS50041">
    <property type="entry name" value="C_TYPE_LECTIN_2"/>
    <property type="match status" value="27"/>
</dbReference>
<evidence type="ECO:0000313" key="5">
    <source>
        <dbReference type="EMBL" id="GFO33048.1"/>
    </source>
</evidence>
<dbReference type="SUPFAM" id="SSF56436">
    <property type="entry name" value="C-type lectin-like"/>
    <property type="match status" value="29"/>
</dbReference>
<feature type="compositionally biased region" description="Basic and acidic residues" evidence="2">
    <location>
        <begin position="3767"/>
        <end position="3780"/>
    </location>
</feature>
<feature type="domain" description="C-type lectin" evidence="4">
    <location>
        <begin position="70"/>
        <end position="193"/>
    </location>
</feature>
<dbReference type="Proteomes" id="UP000735302">
    <property type="component" value="Unassembled WGS sequence"/>
</dbReference>
<accession>A0AAV4CMB5</accession>
<dbReference type="InterPro" id="IPR001304">
    <property type="entry name" value="C-type_lectin-like"/>
</dbReference>
<evidence type="ECO:0000256" key="2">
    <source>
        <dbReference type="SAM" id="MobiDB-lite"/>
    </source>
</evidence>
<feature type="domain" description="C-type lectin" evidence="4">
    <location>
        <begin position="1910"/>
        <end position="2032"/>
    </location>
</feature>
<keyword evidence="6" id="KW-1185">Reference proteome</keyword>
<feature type="domain" description="C-type lectin" evidence="4">
    <location>
        <begin position="1"/>
        <end position="50"/>
    </location>
</feature>
<feature type="domain" description="C-type lectin" evidence="4">
    <location>
        <begin position="3329"/>
        <end position="3452"/>
    </location>
</feature>
<dbReference type="PROSITE" id="PS00615">
    <property type="entry name" value="C_TYPE_LECTIN_1"/>
    <property type="match status" value="18"/>
</dbReference>
<reference evidence="5 6" key="1">
    <citation type="journal article" date="2021" name="Elife">
        <title>Chloroplast acquisition without the gene transfer in kleptoplastic sea slugs, Plakobranchus ocellatus.</title>
        <authorList>
            <person name="Maeda T."/>
            <person name="Takahashi S."/>
            <person name="Yoshida T."/>
            <person name="Shimamura S."/>
            <person name="Takaki Y."/>
            <person name="Nagai Y."/>
            <person name="Toyoda A."/>
            <person name="Suzuki Y."/>
            <person name="Arimoto A."/>
            <person name="Ishii H."/>
            <person name="Satoh N."/>
            <person name="Nishiyama T."/>
            <person name="Hasebe M."/>
            <person name="Maruyama T."/>
            <person name="Minagawa J."/>
            <person name="Obokata J."/>
            <person name="Shigenobu S."/>
        </authorList>
    </citation>
    <scope>NUCLEOTIDE SEQUENCE [LARGE SCALE GENOMIC DNA]</scope>
</reference>
<feature type="domain" description="C-type lectin" evidence="4">
    <location>
        <begin position="3046"/>
        <end position="3168"/>
    </location>
</feature>
<gene>
    <name evidence="5" type="ORF">PoB_005955300</name>
</gene>
<dbReference type="InterPro" id="IPR018378">
    <property type="entry name" value="C-type_lectin_CS"/>
</dbReference>
<sequence>ATYFKWGSGQPNNIKARRKSGGQDCVEVGNLGDEEWNDNDCTTTAKFICERPKTGSSAGTCPSGWVENPSTGTCIQLFDDMKTWADARAACQQIGGDLVTIRDDSTSQFVWGQVTSNGRGVYWIGLHDRDEEGKFYWLDEKQEATYFKWGSGQPNNIKARRKSGGQDCVEVGNLGDEEWNDNDCTTTAKFICERPKTGSSAGSCPSGWIENPSTGTCIQLFDDMKTWADARAACQQNGGDLVTIRDDSTSQFVWGQVTSKGRGVYWIGLHDRDEEGKFYWLDEKQEATYFKWGPSQPNNIRTRRQGQDCVEVGNLGDEEWNDNDCKTTAKFICEQPKTGSSAGSCPSGWVENPSTGTCIQLFDDMKTWADARAACQQNGGDLVTIRDDSMSQFVWGQVTSNGRGVYWIGLHDRDEEGKFYWLDEKQEATYFKWGPSQPNNIRTRRQGQDCVEVGNLGDEEWNDNDCKTTAKFICEQPKTGSSAGSCPSGWIENPSTGTCIQLFDDMKTWADARAACQQNGGDLVTIRDDSTSQFVWGQVTSKGRGVYWIGLHDRDEEGKFYWLDEKQEATYFKWGSGQPNNIKARRKSGGQDCVEVGNLGDEEWNDNDCTTTAKFICERPKTGSSAGTCPSGWVENPSTGTCIQLFDDMKTWADARAACQQIGGDLVTIRDDSTSQFIWGQVTSNGRGVYWIGLHDRDEEGKFYWLDEKQEFDSFSVVEVCKDQAMSSRCSQRKIGIDTKGSCPSGWIENPSTGTCIQLFDDMKTWADARATCQQNGGDLVTIRDDSTSQFVWGQVTSNGRGVYWIGLHDRDEEGKFYWLDEKQEATYFKWGSGQPNNIKSRRKSGGQDCVEVGNLGDEEWNDNDCTTTAKFICERPKTGSSAGTCPSGWVENPSTGTCIQLFDDMKTWADARAACQQIGGDLVTIRDDSTSQFVWGQVTSKGRGVYWIGLHDRDEEGKFYWLDEKQEATYFKWGPSQPNNIRTRRQGQDCVEVGNLGDEEWNDNDCKTTAKFICERPKTGSSAGSCPSGWVENPSTGTCIQLFDDMKTWADARAACQQNGGDLVTIRDDSTSQFVWGQVTSNGRGVYWIGLHDRDEEGKFYWLDEKQEATYFKWGPSQPNNIRTRRQGQDCVEVGNLGDEEWNDNDCKTTAKFICEQSKTGSSAASTCPSGWTKSPSSGTCIKFYDDSKTWADARTVCQQDGGDLVTIRDANMNQFVEAQRKSKGGTYWIGLHDLNKEGDFGWLDETQVATFLKWGPGQPNDINIGQYRQGQDCVEIGFWDDERWNDKACAETNKFICEKPAMSSTAASTCPSGWTKSPSSGTCIKFYDDYKTWADARTVCQQDGGDLVTIRDANMNQFVEAQRKSKGRSYWIGLHDLNKEGDFGWLDETQAATFLKWGPGQPNDMKSSQYTQGQDCVEIGYWDDERWNDKACAETNEFICEQPAMSSTAASTCPSGWTKSPSSGTCIKFYDDSKTWADARTVCQQDGGDLVTIRDANMNQFVEAQRKSKGGSYWIGLHDLNKEGDFGWLDETQAATFLKWGPGQPNDMKSGQYTQGQDCVEIGYWDDERWNDKACAETNQFVCEKPEMGSATGSCPSGWVENPSTGTCIQLFDDMKTWADARAACQQIGGDLVTIHDDNTSQFVWGICPSGWVENPSTGTCIQLFDDMKTWADARAACQQNGGDLVTIRDDSTSQFVWGTCPSGWVENPSTGTCIQLFDDMKTWADARAACQQNGGDLVTIRDDNTSQFVWGICPSGWVENPSTGTCIQLFDDMKTWADARAACQQNGGDLVTIRDDSTSQFVWGQVTSKGRGVYWIGLHDRGDEGDFYWLDEQQKATYFKWGSGQPNNLKYRFSRGSGGQDCVEIGNLSDDEWNDNDCSTTAKFICERQKTGSSAGSCPSGWVENPSTGTCIQLFDDKKTWADARAACQQIGGDLVTIRDDSTSQFVWAQVTSNGGGVYWIGLHDRDKEGDFYWLDEKQFPTYLKWGSSQPNNWKSKQTGGQDCVEIGNLGDEEWNDNDCNTKAKFICERTKTISTAASCPSGWVENPSTGTCIQLFDDLKTWADARAACQQIGGDLVTIRDNSTSQFVWGQVTSNGGGIYWIGLHDRDKEGEFYWLDEKQSPTYFKWGFIQPNNWQSKSTGGQDCVEIGMLPAEQWNDNDCDTTAKFICERTKAGSSAGSCPSGWVENPSTGTCIQLFDDMKTWADARAACQQIGGDLVTIRDDRTSQFVWGQVTSNGGGIYWIGLHDRDKEGEFYWLDEKQSPTYLKWGSNQPNNWKSQSTPGQGCVEIGMLGAEEWNDNDCATTAKFICERTKAGSWAASCPSGWVENPSTGTCIQLFDDMKTWADARAACQQIGGDLVTIRDDSTSQFIWGQVTSNGGGVYWIGLHDRDKEGEFYWLDEKQSPTYLKWGFNQPNNWMGQSTPGQDCVEIGMRGPEEWNDNDCTRTAKFICERTKAGSSAGSCPSGWVEIPSTGTCIQLFDDMKTWADARAACQQIGGDLVTIRDDNTSQFIWGQVTSNGGGIYWIGLHDRDKEGEFYWLDEKQSPTYLKWGSNQPNNYKSQSAGGQDCVEIGMLGAEEWNDNDCATTAKFICEQTKAGPSAAPCPSGWVENPSTGTCIQLFDDLKTWADARAACQQNGGDLVTIRDDSTSQFIWGQWTSSSGGVYWIGLHDRGKEGDFYWLDEQQIPTYLKWGSNQPNNFKRQSAGGQDCVEIGNLGAEEWNDYDCTATAKYICERTKAGSSADLCPFGAVKNPSSGSCIKLFDDLKTWADARAACQLYGGDLVTIRDDSMDQFVADQVATSDGVFWIGMHDQLQEGDFVWLDETEAATYFNWGRGQPSNHNARGHRHGQDCVEMNKYGPDKWNDNDCTRTSKFICEWQARNATSDLCPSGWIEMANSDSCIQLNDELRTWEDARAVCQSEGGDLMTIRDDSTSRFTWGQVTLNGGGVYWIGLHDRDDEGDFYWLDENEDPTYLRWASGQPNNRKNRKSAAGQDCVEIGNLGAEEWNDNDCLASVKYICEQSASTTTGKCPYRWAKIPSSGSCVQLYNELKPWEDARTACLQNGGDLVTIRDDSTSQFIWGLVTSNGGGVYWIGLHDRDKEGDFYWLDEEKKITYSKWGSNQPNNWKRRRSGDQDCVEIGNFGDGEWNDNDCYATLKFICEQPKPSSGSCPSKWEENPSAGTCIQLHSSLKTWEDARTACMLNGGDLLTIRDDSTTQFIWGRVTANGGGVYWIGLHDRGEEGSFYWLDEKQNATYLNWGSGQPDNSKNGKRTGGQDCVEIGNRGREQWNDNDCMATVRFICERPQDNSATAKCPGGWTENPSAGTCIELNYGLKMWADARAACQQLGGDLLTIRDDTANKFVWAHITSNGGGVYWIGLHDRTQEGKFYWLDEKQKPTYFRWGGGEPDNFKSNRRSRDQDCVEIGNLGAEEWSDNYCTAGAKFICELKKTDAGSCPSGWVDNPSTGTCIQLFDDLRTWRDARTYCQRNRANLVKIRDAGTSQFIWEQVTAKGGGVYWIGLHDRGREGRYRWLDEEGEPSFLKWGPGEPNNWKKRRFGQDCVEIGNFGAEEWNDNDCTTKAKFICQKPNANSTIAITCLDGWAKSPSSGTCIKLYDEFKAWEEARARCQQDGADLVAVRDESMNEFVQEYLTSNGKGLYWIGLHDRGTESGFRWLDESEEATYYNWGVGQPNNLDPEGKIAGQDCVDMSSVEGDGWNDNYCTKTTKFICERQAGLPPSDPGLAPVPPKVVTRPPVVNIPTVPKEEDQRPAKKDDENKGDDDDYNDGDDDDKGVTMFHKFTVSPQKRRSEAPDSLSGGVIAVIIISVIALCVLIALSVLFGPRLYKDYQKKRANKVNKAIEFTNMMTLSMEASEHSAVNISDS</sequence>
<feature type="domain" description="C-type lectin" evidence="4">
    <location>
        <begin position="354"/>
        <end position="475"/>
    </location>
</feature>
<feature type="domain" description="C-type lectin" evidence="4">
    <location>
        <begin position="2194"/>
        <end position="2316"/>
    </location>
</feature>
<feature type="compositionally biased region" description="Pro residues" evidence="2">
    <location>
        <begin position="3742"/>
        <end position="3752"/>
    </location>
</feature>
<feature type="domain" description="C-type lectin" evidence="4">
    <location>
        <begin position="1464"/>
        <end position="1586"/>
    </location>
</feature>
<dbReference type="Gene3D" id="3.10.100.10">
    <property type="entry name" value="Mannose-Binding Protein A, subunit A"/>
    <property type="match status" value="29"/>
</dbReference>
<dbReference type="Pfam" id="PF00059">
    <property type="entry name" value="Lectin_C"/>
    <property type="match status" value="25"/>
</dbReference>
<feature type="domain" description="C-type lectin" evidence="4">
    <location>
        <begin position="3186"/>
        <end position="3309"/>
    </location>
</feature>
<protein>
    <submittedName>
        <fullName evidence="5">Macrophage mannose receptor 1-like</fullName>
    </submittedName>
</protein>
<feature type="non-terminal residue" evidence="5">
    <location>
        <position position="1"/>
    </location>
</feature>
<dbReference type="PANTHER" id="PTHR22803">
    <property type="entry name" value="MANNOSE, PHOSPHOLIPASE, LECTIN RECEPTOR RELATED"/>
    <property type="match status" value="1"/>
</dbReference>
<evidence type="ECO:0000259" key="4">
    <source>
        <dbReference type="PROSITE" id="PS50041"/>
    </source>
</evidence>
<feature type="domain" description="C-type lectin" evidence="4">
    <location>
        <begin position="2336"/>
        <end position="2458"/>
    </location>
</feature>
<feature type="compositionally biased region" description="Acidic residues" evidence="2">
    <location>
        <begin position="3781"/>
        <end position="3795"/>
    </location>
</feature>
<dbReference type="CDD" id="cd00037">
    <property type="entry name" value="CLECT"/>
    <property type="match status" value="25"/>
</dbReference>
<feature type="transmembrane region" description="Helical" evidence="3">
    <location>
        <begin position="3819"/>
        <end position="3845"/>
    </location>
</feature>
<evidence type="ECO:0000256" key="1">
    <source>
        <dbReference type="ARBA" id="ARBA00023157"/>
    </source>
</evidence>
<feature type="domain" description="C-type lectin" evidence="4">
    <location>
        <begin position="3612"/>
        <end position="3735"/>
    </location>
</feature>
<feature type="domain" description="C-type lectin" evidence="4">
    <location>
        <begin position="2762"/>
        <end position="2884"/>
    </location>
</feature>
<feature type="domain" description="C-type lectin" evidence="4">
    <location>
        <begin position="3470"/>
        <end position="3591"/>
    </location>
</feature>
<feature type="domain" description="C-type lectin" evidence="4">
    <location>
        <begin position="752"/>
        <end position="875"/>
    </location>
</feature>
<keyword evidence="3" id="KW-0812">Transmembrane</keyword>
<feature type="domain" description="C-type lectin" evidence="4">
    <location>
        <begin position="1765"/>
        <end position="1890"/>
    </location>
</feature>
<feature type="domain" description="C-type lectin" evidence="4">
    <location>
        <begin position="495"/>
        <end position="618"/>
    </location>
</feature>
<evidence type="ECO:0000313" key="6">
    <source>
        <dbReference type="Proteomes" id="UP000735302"/>
    </source>
</evidence>
<feature type="domain" description="C-type lectin" evidence="4">
    <location>
        <begin position="2052"/>
        <end position="2174"/>
    </location>
</feature>
<feature type="domain" description="C-type lectin" evidence="4">
    <location>
        <begin position="2620"/>
        <end position="2742"/>
    </location>
</feature>